<dbReference type="Pfam" id="PF01547">
    <property type="entry name" value="SBP_bac_1"/>
    <property type="match status" value="1"/>
</dbReference>
<evidence type="ECO:0000313" key="4">
    <source>
        <dbReference type="EMBL" id="MCM6762962.1"/>
    </source>
</evidence>
<evidence type="ECO:0000256" key="1">
    <source>
        <dbReference type="ARBA" id="ARBA00008520"/>
    </source>
</evidence>
<evidence type="ECO:0000256" key="3">
    <source>
        <dbReference type="ARBA" id="ARBA00022729"/>
    </source>
</evidence>
<dbReference type="Proteomes" id="UP001155240">
    <property type="component" value="Unassembled WGS sequence"/>
</dbReference>
<dbReference type="GO" id="GO:1901982">
    <property type="term" value="F:maltose binding"/>
    <property type="evidence" value="ECO:0007669"/>
    <property type="project" value="TreeGrafter"/>
</dbReference>
<comment type="similarity">
    <text evidence="1">Belongs to the bacterial solute-binding protein 1 family.</text>
</comment>
<dbReference type="PROSITE" id="PS51257">
    <property type="entry name" value="PROKAR_LIPOPROTEIN"/>
    <property type="match status" value="1"/>
</dbReference>
<gene>
    <name evidence="4" type="ORF">NB037_11090</name>
</gene>
<keyword evidence="3" id="KW-0732">Signal</keyword>
<keyword evidence="2" id="KW-0813">Transport</keyword>
<dbReference type="GO" id="GO:0042956">
    <property type="term" value="P:maltodextrin transmembrane transport"/>
    <property type="evidence" value="ECO:0007669"/>
    <property type="project" value="TreeGrafter"/>
</dbReference>
<evidence type="ECO:0000313" key="5">
    <source>
        <dbReference type="Proteomes" id="UP001155240"/>
    </source>
</evidence>
<organism evidence="4 5">
    <name type="scientific">Rathayibacter rubneri</name>
    <dbReference type="NCBI Taxonomy" id="2950106"/>
    <lineage>
        <taxon>Bacteria</taxon>
        <taxon>Bacillati</taxon>
        <taxon>Actinomycetota</taxon>
        <taxon>Actinomycetes</taxon>
        <taxon>Micrococcales</taxon>
        <taxon>Microbacteriaceae</taxon>
        <taxon>Rathayibacter</taxon>
    </lineage>
</organism>
<comment type="caution">
    <text evidence="4">The sequence shown here is derived from an EMBL/GenBank/DDBJ whole genome shotgun (WGS) entry which is preliminary data.</text>
</comment>
<dbReference type="SUPFAM" id="SSF53850">
    <property type="entry name" value="Periplasmic binding protein-like II"/>
    <property type="match status" value="1"/>
</dbReference>
<accession>A0A9X2DXG7</accession>
<dbReference type="PANTHER" id="PTHR30061">
    <property type="entry name" value="MALTOSE-BINDING PERIPLASMIC PROTEIN"/>
    <property type="match status" value="1"/>
</dbReference>
<evidence type="ECO:0000256" key="2">
    <source>
        <dbReference type="ARBA" id="ARBA00022448"/>
    </source>
</evidence>
<reference evidence="4" key="1">
    <citation type="submission" date="2022-06" db="EMBL/GenBank/DDBJ databases">
        <title>Whole genome shotgun sequencing (WGS) of Rathayibacter sp. ZW T2_19, isolated from stored onions (Allium cepa).</title>
        <authorList>
            <person name="Stoll D.A."/>
            <person name="Huch M."/>
        </authorList>
    </citation>
    <scope>NUCLEOTIDE SEQUENCE</scope>
    <source>
        <strain evidence="4">ZW T2_19</strain>
    </source>
</reference>
<dbReference type="GO" id="GO:0055052">
    <property type="term" value="C:ATP-binding cassette (ABC) transporter complex, substrate-binding subunit-containing"/>
    <property type="evidence" value="ECO:0007669"/>
    <property type="project" value="TreeGrafter"/>
</dbReference>
<dbReference type="PANTHER" id="PTHR30061:SF50">
    <property type="entry name" value="MALTOSE_MALTODEXTRIN-BINDING PERIPLASMIC PROTEIN"/>
    <property type="match status" value="1"/>
</dbReference>
<protein>
    <submittedName>
        <fullName evidence="4">Extracellular solute-binding protein</fullName>
    </submittedName>
</protein>
<dbReference type="InterPro" id="IPR006059">
    <property type="entry name" value="SBP"/>
</dbReference>
<proteinExistence type="inferred from homology"/>
<sequence length="427" mass="44979">MIRFSRHASLAGIAVLAGSALLLTGCGRSDGAASSAAGEAVGLSDGPATGELTIWAQGTEGEALPELLEEFEKQNPDLDVTVTAVPWDSAQSKYQTAIAGGNTPDIGMLGSDWMPTFSDALSPVPDEIDTSGMFPGAVASTEIGDAVLGVPWYVETRAIFYRTDLMKEAGFDSFPTDFEGFKALAKAYQDHGAQYGVALPSGGWNAFLSGMPFAWSQGAELQNDDGTEWTLDSPEMLEAVTYLKSFFDEGIASKNPDATTGPSADLVSGTVPMMMSGPWDVGQIMEAGGPGFEDKFSVAPMPVGTSGTSLIAGANLAVFEESENKEAAWKLIQWLSEPSTQTEWFELVGDLPSQTSAWEDQALTEDPRVAVFGEQLKDVRGLPALTVWPEISAAADTLIEQVYRGGADPAEALASLQETADAMGTGQ</sequence>
<keyword evidence="5" id="KW-1185">Reference proteome</keyword>
<dbReference type="EMBL" id="JAMRYM010000044">
    <property type="protein sequence ID" value="MCM6762962.1"/>
    <property type="molecule type" value="Genomic_DNA"/>
</dbReference>
<name>A0A9X2DXG7_9MICO</name>
<dbReference type="GO" id="GO:0015768">
    <property type="term" value="P:maltose transport"/>
    <property type="evidence" value="ECO:0007669"/>
    <property type="project" value="TreeGrafter"/>
</dbReference>
<dbReference type="AlphaFoldDB" id="A0A9X2DXG7"/>
<dbReference type="Gene3D" id="3.40.190.10">
    <property type="entry name" value="Periplasmic binding protein-like II"/>
    <property type="match status" value="2"/>
</dbReference>
<dbReference type="RefSeq" id="WP_251945720.1">
    <property type="nucleotide sequence ID" value="NZ_JAMRYM010000044.1"/>
</dbReference>